<evidence type="ECO:0000313" key="3">
    <source>
        <dbReference type="Proteomes" id="UP001521181"/>
    </source>
</evidence>
<dbReference type="InterPro" id="IPR035985">
    <property type="entry name" value="Ubiquitin-activating_enz"/>
</dbReference>
<keyword evidence="3" id="KW-1185">Reference proteome</keyword>
<dbReference type="Proteomes" id="UP001521181">
    <property type="component" value="Unassembled WGS sequence"/>
</dbReference>
<dbReference type="Gene3D" id="3.40.250.10">
    <property type="entry name" value="Rhodanese-like domain"/>
    <property type="match status" value="1"/>
</dbReference>
<dbReference type="PANTHER" id="PTHR10953">
    <property type="entry name" value="UBIQUITIN-ACTIVATING ENZYME E1"/>
    <property type="match status" value="1"/>
</dbReference>
<dbReference type="InterPro" id="IPR000594">
    <property type="entry name" value="ThiF_NAD_FAD-bd"/>
</dbReference>
<dbReference type="CDD" id="cd00158">
    <property type="entry name" value="RHOD"/>
    <property type="match status" value="1"/>
</dbReference>
<dbReference type="InterPro" id="IPR045886">
    <property type="entry name" value="ThiF/MoeB/HesA"/>
</dbReference>
<dbReference type="SUPFAM" id="SSF69572">
    <property type="entry name" value="Activating enzymes of the ubiquitin-like proteins"/>
    <property type="match status" value="1"/>
</dbReference>
<feature type="domain" description="Rhodanese" evidence="1">
    <location>
        <begin position="246"/>
        <end position="319"/>
    </location>
</feature>
<evidence type="ECO:0000313" key="2">
    <source>
        <dbReference type="EMBL" id="MCE5972150.1"/>
    </source>
</evidence>
<protein>
    <submittedName>
        <fullName evidence="2">HesA/MoeB/ThiF family protein</fullName>
    </submittedName>
</protein>
<dbReference type="PANTHER" id="PTHR10953:SF102">
    <property type="entry name" value="ADENYLYLTRANSFERASE AND SULFURTRANSFERASE MOCS3"/>
    <property type="match status" value="1"/>
</dbReference>
<comment type="caution">
    <text evidence="2">The sequence shown here is derived from an EMBL/GenBank/DDBJ whole genome shotgun (WGS) entry which is preliminary data.</text>
</comment>
<dbReference type="RefSeq" id="WP_233675167.1">
    <property type="nucleotide sequence ID" value="NZ_JAJUOS010000001.1"/>
</dbReference>
<dbReference type="InterPro" id="IPR036873">
    <property type="entry name" value="Rhodanese-like_dom_sf"/>
</dbReference>
<dbReference type="EMBL" id="JAJUOS010000001">
    <property type="protein sequence ID" value="MCE5972150.1"/>
    <property type="molecule type" value="Genomic_DNA"/>
</dbReference>
<accession>A0ABS8YST0</accession>
<dbReference type="PROSITE" id="PS50206">
    <property type="entry name" value="RHODANESE_3"/>
    <property type="match status" value="1"/>
</dbReference>
<sequence>MSRYLRQTALPEIGTEGQARLAHARVTIIGAGGLGCGVIPALAGAGVGHLTILDPDHVEEGNLHRQTLYRMTDIGQPKSLCAAREAIALNPGIRTEGHVTRLMPSNIAAALEGADLIIDAADSFAVSYMLSDHCHANAIPLVSASVLARQGYVGAFCGDGPSYRAVFPDVPEHMASCNETGVMGPVVAAIAALQAQMALSILIGHQPSPIGQLLHLDLANWRISAMRFDNALEPISRYPFISQAQIDHADLVIDLRPEAEAAQPAHPSARRIAPAELNALGAPADQRLVLCCRSGLRAMRAARKLTGMGHRHIALLAIEG</sequence>
<proteinExistence type="predicted"/>
<dbReference type="Pfam" id="PF00899">
    <property type="entry name" value="ThiF"/>
    <property type="match status" value="1"/>
</dbReference>
<name>A0ABS8YST0_9RHOB</name>
<organism evidence="2 3">
    <name type="scientific">Rhodobacter flavimaris</name>
    <dbReference type="NCBI Taxonomy" id="2907145"/>
    <lineage>
        <taxon>Bacteria</taxon>
        <taxon>Pseudomonadati</taxon>
        <taxon>Pseudomonadota</taxon>
        <taxon>Alphaproteobacteria</taxon>
        <taxon>Rhodobacterales</taxon>
        <taxon>Rhodobacter group</taxon>
        <taxon>Rhodobacter</taxon>
    </lineage>
</organism>
<dbReference type="CDD" id="cd00757">
    <property type="entry name" value="ThiF_MoeB_HesA_family"/>
    <property type="match status" value="1"/>
</dbReference>
<gene>
    <name evidence="2" type="ORF">LZA78_01420</name>
</gene>
<dbReference type="Gene3D" id="3.40.50.720">
    <property type="entry name" value="NAD(P)-binding Rossmann-like Domain"/>
    <property type="match status" value="1"/>
</dbReference>
<dbReference type="InterPro" id="IPR001763">
    <property type="entry name" value="Rhodanese-like_dom"/>
</dbReference>
<evidence type="ECO:0000259" key="1">
    <source>
        <dbReference type="PROSITE" id="PS50206"/>
    </source>
</evidence>
<reference evidence="2 3" key="1">
    <citation type="submission" date="2021-12" db="EMBL/GenBank/DDBJ databases">
        <title>Sinirhodobacter sp. WL0062 is a bacterium isolated from seawater.</title>
        <authorList>
            <person name="Wang L."/>
            <person name="He W."/>
            <person name="Zhang D.-F."/>
        </authorList>
    </citation>
    <scope>NUCLEOTIDE SEQUENCE [LARGE SCALE GENOMIC DNA]</scope>
    <source>
        <strain evidence="2 3">WL0062</strain>
    </source>
</reference>